<dbReference type="KEGG" id="bgz:XH91_25795"/>
<protein>
    <submittedName>
        <fullName evidence="2">Uncharacterized protein</fullName>
    </submittedName>
</protein>
<dbReference type="AlphaFoldDB" id="A0AAE6CA94"/>
<feature type="transmembrane region" description="Helical" evidence="1">
    <location>
        <begin position="51"/>
        <end position="68"/>
    </location>
</feature>
<feature type="transmembrane region" description="Helical" evidence="1">
    <location>
        <begin position="174"/>
        <end position="195"/>
    </location>
</feature>
<feature type="transmembrane region" description="Helical" evidence="1">
    <location>
        <begin position="141"/>
        <end position="167"/>
    </location>
</feature>
<keyword evidence="1" id="KW-1133">Transmembrane helix</keyword>
<organism evidence="2 4">
    <name type="scientific">Bradyrhizobium guangzhouense</name>
    <dbReference type="NCBI Taxonomy" id="1325095"/>
    <lineage>
        <taxon>Bacteria</taxon>
        <taxon>Pseudomonadati</taxon>
        <taxon>Pseudomonadota</taxon>
        <taxon>Alphaproteobacteria</taxon>
        <taxon>Hyphomicrobiales</taxon>
        <taxon>Nitrobacteraceae</taxon>
        <taxon>Bradyrhizobium</taxon>
    </lineage>
</organism>
<dbReference type="Proteomes" id="UP000290401">
    <property type="component" value="Unassembled WGS sequence"/>
</dbReference>
<sequence>MSSGLWIGPRSYPQAPVWSLLPPIEGSVALALYGALFALAALAVIIPRARWPIAGFLIIMMAFCLADQTRWQPWVFQYSFLLMVVGLARGGSAAPADDLQTLNLARLVIVFTYVFSGLQKINLNFMEHEFSWIITPITSLFPAVATPLDALGFLVPFVQVAFAVGLLTRRFRRASLVVAVGMHVFILAMFGPLGLNWNDIVWPWTAAMAVFDVLLFSGTDDFIWRDIVWNVRDLRHGAAVALFVVLPVLSFFNLWDSYLSSALYSGNLTEAQIYLSDLGAASTPDNVRPYLVHTSENTNVLNLQRWAIEDLNVTPYAETRIFKIIAGDLCRALPDSNQLVLVVKEQRLFFSRPEIGFRCSQL</sequence>
<evidence type="ECO:0000313" key="5">
    <source>
        <dbReference type="Proteomes" id="UP000290401"/>
    </source>
</evidence>
<feature type="transmembrane region" description="Helical" evidence="1">
    <location>
        <begin position="236"/>
        <end position="255"/>
    </location>
</feature>
<feature type="transmembrane region" description="Helical" evidence="1">
    <location>
        <begin position="201"/>
        <end position="224"/>
    </location>
</feature>
<keyword evidence="5" id="KW-1185">Reference proteome</keyword>
<evidence type="ECO:0000313" key="2">
    <source>
        <dbReference type="EMBL" id="QAU48429.1"/>
    </source>
</evidence>
<proteinExistence type="predicted"/>
<evidence type="ECO:0000256" key="1">
    <source>
        <dbReference type="SAM" id="Phobius"/>
    </source>
</evidence>
<name>A0AAE6CA94_9BRAD</name>
<evidence type="ECO:0000313" key="3">
    <source>
        <dbReference type="EMBL" id="RXH06409.1"/>
    </source>
</evidence>
<keyword evidence="1" id="KW-0472">Membrane</keyword>
<accession>A0AAE6CA94</accession>
<evidence type="ECO:0000313" key="4">
    <source>
        <dbReference type="Proteomes" id="UP000288972"/>
    </source>
</evidence>
<reference evidence="2 4" key="1">
    <citation type="submission" date="2018-06" db="EMBL/GenBank/DDBJ databases">
        <title>Comparative genomics of rhizobia nodulating Arachis hypogaea in China.</title>
        <authorList>
            <person name="Li Y."/>
        </authorList>
    </citation>
    <scope>NUCLEOTIDE SEQUENCE [LARGE SCALE GENOMIC DNA]</scope>
    <source>
        <strain evidence="2 4">CCBAU 51670</strain>
    </source>
</reference>
<dbReference type="EMBL" id="CP030053">
    <property type="protein sequence ID" value="QAU48429.1"/>
    <property type="molecule type" value="Genomic_DNA"/>
</dbReference>
<gene>
    <name evidence="3" type="ORF">EAS56_34260</name>
    <name evidence="2" type="ORF">XH91_25795</name>
</gene>
<keyword evidence="1" id="KW-0812">Transmembrane</keyword>
<dbReference type="EMBL" id="RDQZ01000044">
    <property type="protein sequence ID" value="RXH06409.1"/>
    <property type="molecule type" value="Genomic_DNA"/>
</dbReference>
<feature type="transmembrane region" description="Helical" evidence="1">
    <location>
        <begin position="20"/>
        <end position="44"/>
    </location>
</feature>
<reference evidence="3 5" key="2">
    <citation type="submission" date="2018-10" db="EMBL/GenBank/DDBJ databases">
        <title>Bradyrhizobium sp. nov., effective nodules isolated from peanut in China.</title>
        <authorList>
            <person name="Li Y."/>
        </authorList>
    </citation>
    <scope>NUCLEOTIDE SEQUENCE [LARGE SCALE GENOMIC DNA]</scope>
    <source>
        <strain evidence="3 5">CCBAU 53426</strain>
    </source>
</reference>
<dbReference type="Proteomes" id="UP000288972">
    <property type="component" value="Chromosome"/>
</dbReference>